<dbReference type="GO" id="GO:0009247">
    <property type="term" value="P:glycolipid biosynthetic process"/>
    <property type="evidence" value="ECO:0007669"/>
    <property type="project" value="TreeGrafter"/>
</dbReference>
<keyword evidence="2" id="KW-0812">Transmembrane</keyword>
<dbReference type="GO" id="GO:0005739">
    <property type="term" value="C:mitochondrion"/>
    <property type="evidence" value="ECO:0007669"/>
    <property type="project" value="TreeGrafter"/>
</dbReference>
<protein>
    <submittedName>
        <fullName evidence="4">Saccharopine dehydrogenase / Homospermidine synthase</fullName>
    </submittedName>
</protein>
<dbReference type="Proteomes" id="UP000192927">
    <property type="component" value="Unassembled WGS sequence"/>
</dbReference>
<feature type="transmembrane region" description="Helical" evidence="2">
    <location>
        <begin position="283"/>
        <end position="302"/>
    </location>
</feature>
<keyword evidence="2" id="KW-0472">Membrane</keyword>
<dbReference type="Pfam" id="PF03435">
    <property type="entry name" value="Sacchrp_dh_NADP"/>
    <property type="match status" value="1"/>
</dbReference>
<evidence type="ECO:0000256" key="2">
    <source>
        <dbReference type="SAM" id="Phobius"/>
    </source>
</evidence>
<feature type="domain" description="Saccharopine dehydrogenase NADP binding" evidence="3">
    <location>
        <begin position="11"/>
        <end position="140"/>
    </location>
</feature>
<feature type="transmembrane region" description="Helical" evidence="2">
    <location>
        <begin position="357"/>
        <end position="374"/>
    </location>
</feature>
<evidence type="ECO:0000256" key="1">
    <source>
        <dbReference type="ARBA" id="ARBA00038048"/>
    </source>
</evidence>
<dbReference type="PANTHER" id="PTHR12286">
    <property type="entry name" value="SACCHAROPINE DEHYDROGENASE-LIKE OXIDOREDUCTASE"/>
    <property type="match status" value="1"/>
</dbReference>
<accession>A0A1W5D0E9</accession>
<dbReference type="AlphaFoldDB" id="A0A1W5D0E9"/>
<evidence type="ECO:0000313" key="4">
    <source>
        <dbReference type="EMBL" id="SLM36618.1"/>
    </source>
</evidence>
<dbReference type="PANTHER" id="PTHR12286:SF5">
    <property type="entry name" value="SACCHAROPINE DEHYDROGENASE-LIKE OXIDOREDUCTASE"/>
    <property type="match status" value="1"/>
</dbReference>
<keyword evidence="5" id="KW-1185">Reference proteome</keyword>
<keyword evidence="2" id="KW-1133">Transmembrane helix</keyword>
<sequence>MTSAEREYELVLFGATGYTGKLCAEHIITHLPTDLRWAVAGRSASKLSAVLEELRHLNPNRLQPGIETAALTTEDLTSLARKTRLLINTVGPYYLYSTPVVEACAKNGTHYLDVTGESPWVMEMINKYHDIAKANGAIIIPEIGIESAPSDLLVLSLVTEIREELSVATKEVITSFHELSSTPSGGTLLTALGILDHYSWKEVAKATMPWAMSPVPRPKSVRSTPFMSKLLGVRSVPDLGTLTTSITAGPNAAIVYRSWGLFDGGDFYGHNFEYHEYMRARNAFTGVALHFAIAIGMVALAIPPVRWLLKKLVTVPGQGASREAADKETLELRSVATADQDGPNPKRALAKLRWEGGMYYLTGVFLAEAAIVILRDDRTKRLGGGLLTPAMLGQPFIDRLRKAGLKLETQLVSY</sequence>
<proteinExistence type="inferred from homology"/>
<dbReference type="InterPro" id="IPR051276">
    <property type="entry name" value="Saccharopine_DH-like_oxidrdct"/>
</dbReference>
<dbReference type="SUPFAM" id="SSF51735">
    <property type="entry name" value="NAD(P)-binding Rossmann-fold domains"/>
    <property type="match status" value="1"/>
</dbReference>
<dbReference type="EMBL" id="FWEW01001157">
    <property type="protein sequence ID" value="SLM36618.1"/>
    <property type="molecule type" value="Genomic_DNA"/>
</dbReference>
<organism evidence="4 5">
    <name type="scientific">Lasallia pustulata</name>
    <dbReference type="NCBI Taxonomy" id="136370"/>
    <lineage>
        <taxon>Eukaryota</taxon>
        <taxon>Fungi</taxon>
        <taxon>Dikarya</taxon>
        <taxon>Ascomycota</taxon>
        <taxon>Pezizomycotina</taxon>
        <taxon>Lecanoromycetes</taxon>
        <taxon>OSLEUM clade</taxon>
        <taxon>Umbilicariomycetidae</taxon>
        <taxon>Umbilicariales</taxon>
        <taxon>Umbilicariaceae</taxon>
        <taxon>Lasallia</taxon>
    </lineage>
</organism>
<dbReference type="InterPro" id="IPR005097">
    <property type="entry name" value="Sacchrp_dh_NADP-bd"/>
</dbReference>
<dbReference type="Gene3D" id="3.40.50.720">
    <property type="entry name" value="NAD(P)-binding Rossmann-like Domain"/>
    <property type="match status" value="1"/>
</dbReference>
<dbReference type="GO" id="GO:0005886">
    <property type="term" value="C:plasma membrane"/>
    <property type="evidence" value="ECO:0007669"/>
    <property type="project" value="TreeGrafter"/>
</dbReference>
<reference evidence="5" key="1">
    <citation type="submission" date="2017-03" db="EMBL/GenBank/DDBJ databases">
        <authorList>
            <person name="Sharma R."/>
            <person name="Thines M."/>
        </authorList>
    </citation>
    <scope>NUCLEOTIDE SEQUENCE [LARGE SCALE GENOMIC DNA]</scope>
</reference>
<dbReference type="InterPro" id="IPR036291">
    <property type="entry name" value="NAD(P)-bd_dom_sf"/>
</dbReference>
<evidence type="ECO:0000259" key="3">
    <source>
        <dbReference type="Pfam" id="PF03435"/>
    </source>
</evidence>
<dbReference type="GO" id="GO:0005811">
    <property type="term" value="C:lipid droplet"/>
    <property type="evidence" value="ECO:0007669"/>
    <property type="project" value="TreeGrafter"/>
</dbReference>
<comment type="similarity">
    <text evidence="1">Belongs to the saccharopine dehydrogenase family.</text>
</comment>
<evidence type="ECO:0000313" key="5">
    <source>
        <dbReference type="Proteomes" id="UP000192927"/>
    </source>
</evidence>
<name>A0A1W5D0E9_9LECA</name>